<dbReference type="Proteomes" id="UP001566132">
    <property type="component" value="Unassembled WGS sequence"/>
</dbReference>
<dbReference type="EMBL" id="JBDJPC010000008">
    <property type="protein sequence ID" value="KAL1492880.1"/>
    <property type="molecule type" value="Genomic_DNA"/>
</dbReference>
<keyword evidence="2" id="KW-1185">Reference proteome</keyword>
<protein>
    <submittedName>
        <fullName evidence="1">Uncharacterized protein</fullName>
    </submittedName>
</protein>
<reference evidence="1 2" key="1">
    <citation type="submission" date="2024-05" db="EMBL/GenBank/DDBJ databases">
        <title>Genetic variation in Jamaican populations of the coffee berry borer (Hypothenemus hampei).</title>
        <authorList>
            <person name="Errbii M."/>
            <person name="Myrie A."/>
        </authorList>
    </citation>
    <scope>NUCLEOTIDE SEQUENCE [LARGE SCALE GENOMIC DNA]</scope>
    <source>
        <strain evidence="1">JA-Hopewell-2020-01-JO</strain>
        <tissue evidence="1">Whole body</tissue>
    </source>
</reference>
<name>A0ABD1EEL5_HYPHA</name>
<dbReference type="PANTHER" id="PTHR47326">
    <property type="entry name" value="TRANSPOSABLE ELEMENT TC3 TRANSPOSASE-LIKE PROTEIN"/>
    <property type="match status" value="1"/>
</dbReference>
<evidence type="ECO:0000313" key="2">
    <source>
        <dbReference type="Proteomes" id="UP001566132"/>
    </source>
</evidence>
<proteinExistence type="predicted"/>
<organism evidence="1 2">
    <name type="scientific">Hypothenemus hampei</name>
    <name type="common">Coffee berry borer</name>
    <dbReference type="NCBI Taxonomy" id="57062"/>
    <lineage>
        <taxon>Eukaryota</taxon>
        <taxon>Metazoa</taxon>
        <taxon>Ecdysozoa</taxon>
        <taxon>Arthropoda</taxon>
        <taxon>Hexapoda</taxon>
        <taxon>Insecta</taxon>
        <taxon>Pterygota</taxon>
        <taxon>Neoptera</taxon>
        <taxon>Endopterygota</taxon>
        <taxon>Coleoptera</taxon>
        <taxon>Polyphaga</taxon>
        <taxon>Cucujiformia</taxon>
        <taxon>Curculionidae</taxon>
        <taxon>Scolytinae</taxon>
        <taxon>Hypothenemus</taxon>
    </lineage>
</organism>
<dbReference type="AlphaFoldDB" id="A0ABD1EEL5"/>
<dbReference type="PANTHER" id="PTHR47326:SF1">
    <property type="entry name" value="HTH PSQ-TYPE DOMAIN-CONTAINING PROTEIN"/>
    <property type="match status" value="1"/>
</dbReference>
<accession>A0ABD1EEL5</accession>
<sequence>MEYRRKERTYSAGTFLKDGLIFYILNIYDDSPFVPYPPVQGLSAHDLQKLRNYNSGQGVPHILSGFSNDEKTDMLFIYIREWRNTTRALQVYENLYPDRRTPHLKIFSRLEKNLREHGSFKVKSAKTQNVTVEGGVTYVHHKNTNNHDTSPREIQNEPYVSISSTRRILKRNKFKPYRCRKVHHLRSKDYRKKLRIKEP</sequence>
<evidence type="ECO:0000313" key="1">
    <source>
        <dbReference type="EMBL" id="KAL1492880.1"/>
    </source>
</evidence>
<gene>
    <name evidence="1" type="ORF">ABEB36_011054</name>
</gene>
<comment type="caution">
    <text evidence="1">The sequence shown here is derived from an EMBL/GenBank/DDBJ whole genome shotgun (WGS) entry which is preliminary data.</text>
</comment>